<feature type="compositionally biased region" description="Polar residues" evidence="5">
    <location>
        <begin position="795"/>
        <end position="806"/>
    </location>
</feature>
<evidence type="ECO:0000313" key="6">
    <source>
        <dbReference type="EMBL" id="KAK7498794.1"/>
    </source>
</evidence>
<feature type="coiled-coil region" evidence="4">
    <location>
        <begin position="378"/>
        <end position="442"/>
    </location>
</feature>
<evidence type="ECO:0000256" key="2">
    <source>
        <dbReference type="ARBA" id="ARBA00022803"/>
    </source>
</evidence>
<dbReference type="AlphaFoldDB" id="A0ABD0LGS8"/>
<sequence>MDDAHEKMGTDNKNRLRKGLQSALSAGHDTGLETARYKNYLAYLVSERNKSEALDMTEEALSVEGEGHNLVSLANKTVILWQLGRRREAGEELSRLEALKESADFDYLKVKAKAELAFCYTRLGPKFFPRAISIFTEVLVEARKPEKWLWTFGLALTKRRMLRLDMAPMFKGKRNLREESFEVLRLYLDVINNTDSRNLNAKAHAEITELIAGVTVDRQLKRDLAVAARMTPTDASERALQLDGEDHSVLCKTSKTFRRSQQLERAAEVLEKALTIRKSSTAYHHLGLVYKALARDKKREMLGLPKPFDSRDIYSQTTAGSNEGVLKSLKKALSSPPKITIEITKTDPIVAKAMKCFEKSIAFSEGHNSFAKYDLALMHRNVNERDKALQLLQELQDEKRDPGHTSILVTCFEQSGWILKELSEAEEDVQKKEHLAERARSMLNRALLKAVQLYSKTSQLRGRIGKVYDSFSELLRKVDESKGEAKEKLKEKARLFKFISDNRKSLALLDEIQRMSPEEERNPEYLKLRIENYVEMKKFDDALAFIALLKRIAPGRATMDLFADKQYLVRVYVMAARQALLQNLHTDARDHFHAAFAETFPQSQVEAGSSSDSESMKGEKSWDVMMFFDDEESEGEGKAKVLASVLKDVCGLRVTLMAEDIPYGSIYLKEMTQVMSMSRLVVVLPGPEEFWGDLDVLLQQAALRAKSATVTLLTGCGHVPQILKTGDHSWMVCPPELLTPVSVIVRENLGIAAEQARCGMEKMGVDTGQAHSAAEKMEVTTQQLVCSAEKAEVATEQSGRGTQNDVATEKVGVATEQSGRGTQNDVTTEKVGVATEQNGRGTQNDVTTEKVEVATEQSGRGTQNDVTTEKVEVATEQSGRGTQNDVTTEKAEVATEQSGRGTQNDVATEKAEVATEQSGRGTQNDVTTEKVDVATEQSGRGAQKDVTTDKMGSATGSEKMVVTTETLGATTDQACRGAEKLGAATDQACHGAEKLGATTDQACHGAEKLGATTDQACSEAEKLGATTDQACRRAEKLGATTDQACSEAEKLGATTDQACRGAEKLGATTDQACSEADKLGATTDQACSEAEKLGATTDQACSEAAKLGATTDQACSEAEKLGATTDQVRSEAKQVGASAKQEGCITDDTVRYTEQQVRDICKLFCFLLGINR</sequence>
<dbReference type="InterPro" id="IPR011990">
    <property type="entry name" value="TPR-like_helical_dom_sf"/>
</dbReference>
<organism evidence="6 7">
    <name type="scientific">Batillaria attramentaria</name>
    <dbReference type="NCBI Taxonomy" id="370345"/>
    <lineage>
        <taxon>Eukaryota</taxon>
        <taxon>Metazoa</taxon>
        <taxon>Spiralia</taxon>
        <taxon>Lophotrochozoa</taxon>
        <taxon>Mollusca</taxon>
        <taxon>Gastropoda</taxon>
        <taxon>Caenogastropoda</taxon>
        <taxon>Sorbeoconcha</taxon>
        <taxon>Cerithioidea</taxon>
        <taxon>Batillariidae</taxon>
        <taxon>Batillaria</taxon>
    </lineage>
</organism>
<keyword evidence="1" id="KW-0677">Repeat</keyword>
<feature type="compositionally biased region" description="Polar residues" evidence="5">
    <location>
        <begin position="815"/>
        <end position="826"/>
    </location>
</feature>
<protein>
    <recommendedName>
        <fullName evidence="8">TPR-like protein</fullName>
    </recommendedName>
</protein>
<evidence type="ECO:0000256" key="4">
    <source>
        <dbReference type="SAM" id="Coils"/>
    </source>
</evidence>
<feature type="compositionally biased region" description="Polar residues" evidence="5">
    <location>
        <begin position="855"/>
        <end position="866"/>
    </location>
</feature>
<evidence type="ECO:0000256" key="5">
    <source>
        <dbReference type="SAM" id="MobiDB-lite"/>
    </source>
</evidence>
<dbReference type="PANTHER" id="PTHR10271">
    <property type="entry name" value="INTERFERON-INDUCED PROTEIN WITH TETRATRICOPEPTIDE REPEATS"/>
    <property type="match status" value="1"/>
</dbReference>
<evidence type="ECO:0000313" key="7">
    <source>
        <dbReference type="Proteomes" id="UP001519460"/>
    </source>
</evidence>
<dbReference type="EMBL" id="JACVVK020000048">
    <property type="protein sequence ID" value="KAK7498794.1"/>
    <property type="molecule type" value="Genomic_DNA"/>
</dbReference>
<dbReference type="PANTHER" id="PTHR10271:SF0">
    <property type="entry name" value="INTERFERON-INDUCED PROTEIN WITH TETRATRICOPEPTIDE REPEATS 5"/>
    <property type="match status" value="1"/>
</dbReference>
<comment type="similarity">
    <text evidence="3">Belongs to the IFIT family.</text>
</comment>
<evidence type="ECO:0000256" key="3">
    <source>
        <dbReference type="ARBA" id="ARBA00038336"/>
    </source>
</evidence>
<name>A0ABD0LGS8_9CAEN</name>
<feature type="compositionally biased region" description="Polar residues" evidence="5">
    <location>
        <begin position="915"/>
        <end position="926"/>
    </location>
</feature>
<dbReference type="Proteomes" id="UP001519460">
    <property type="component" value="Unassembled WGS sequence"/>
</dbReference>
<dbReference type="SUPFAM" id="SSF48452">
    <property type="entry name" value="TPR-like"/>
    <property type="match status" value="2"/>
</dbReference>
<keyword evidence="2" id="KW-0802">TPR repeat</keyword>
<feature type="compositionally biased region" description="Polar residues" evidence="5">
    <location>
        <begin position="835"/>
        <end position="846"/>
    </location>
</feature>
<feature type="compositionally biased region" description="Polar residues" evidence="5">
    <location>
        <begin position="875"/>
        <end position="886"/>
    </location>
</feature>
<evidence type="ECO:0008006" key="8">
    <source>
        <dbReference type="Google" id="ProtNLM"/>
    </source>
</evidence>
<proteinExistence type="inferred from homology"/>
<keyword evidence="7" id="KW-1185">Reference proteome</keyword>
<feature type="region of interest" description="Disordered" evidence="5">
    <location>
        <begin position="794"/>
        <end position="957"/>
    </location>
</feature>
<comment type="caution">
    <text evidence="6">The sequence shown here is derived from an EMBL/GenBank/DDBJ whole genome shotgun (WGS) entry which is preliminary data.</text>
</comment>
<dbReference type="Gene3D" id="1.25.40.10">
    <property type="entry name" value="Tetratricopeptide repeat domain"/>
    <property type="match status" value="2"/>
</dbReference>
<feature type="compositionally biased region" description="Polar residues" evidence="5">
    <location>
        <begin position="895"/>
        <end position="906"/>
    </location>
</feature>
<keyword evidence="4" id="KW-0175">Coiled coil</keyword>
<reference evidence="6 7" key="1">
    <citation type="journal article" date="2023" name="Sci. Data">
        <title>Genome assembly of the Korean intertidal mud-creeper Batillaria attramentaria.</title>
        <authorList>
            <person name="Patra A.K."/>
            <person name="Ho P.T."/>
            <person name="Jun S."/>
            <person name="Lee S.J."/>
            <person name="Kim Y."/>
            <person name="Won Y.J."/>
        </authorList>
    </citation>
    <scope>NUCLEOTIDE SEQUENCE [LARGE SCALE GENOMIC DNA]</scope>
    <source>
        <strain evidence="6">Wonlab-2016</strain>
    </source>
</reference>
<accession>A0ABD0LGS8</accession>
<gene>
    <name evidence="6" type="ORF">BaRGS_00009886</name>
</gene>
<evidence type="ECO:0000256" key="1">
    <source>
        <dbReference type="ARBA" id="ARBA00022737"/>
    </source>
</evidence>